<dbReference type="SUPFAM" id="SSF51735">
    <property type="entry name" value="NAD(P)-binding Rossmann-fold domains"/>
    <property type="match status" value="1"/>
</dbReference>
<evidence type="ECO:0000313" key="3">
    <source>
        <dbReference type="RefSeq" id="XP_065653466.1"/>
    </source>
</evidence>
<accession>A0ABM4BW59</accession>
<gene>
    <name evidence="3" type="primary">LOC136080580</name>
</gene>
<dbReference type="Pfam" id="PF01370">
    <property type="entry name" value="Epimerase"/>
    <property type="match status" value="1"/>
</dbReference>
<evidence type="ECO:0000259" key="1">
    <source>
        <dbReference type="Pfam" id="PF01370"/>
    </source>
</evidence>
<dbReference type="InterPro" id="IPR001509">
    <property type="entry name" value="Epimerase_deHydtase"/>
</dbReference>
<keyword evidence="2" id="KW-1185">Reference proteome</keyword>
<dbReference type="Gene3D" id="3.40.50.720">
    <property type="entry name" value="NAD(P)-binding Rossmann-like Domain"/>
    <property type="match status" value="1"/>
</dbReference>
<organism evidence="2 3">
    <name type="scientific">Hydra vulgaris</name>
    <name type="common">Hydra</name>
    <name type="synonym">Hydra attenuata</name>
    <dbReference type="NCBI Taxonomy" id="6087"/>
    <lineage>
        <taxon>Eukaryota</taxon>
        <taxon>Metazoa</taxon>
        <taxon>Cnidaria</taxon>
        <taxon>Hydrozoa</taxon>
        <taxon>Hydroidolina</taxon>
        <taxon>Anthoathecata</taxon>
        <taxon>Aplanulata</taxon>
        <taxon>Hydridae</taxon>
        <taxon>Hydra</taxon>
    </lineage>
</organism>
<dbReference type="RefSeq" id="XP_065653466.1">
    <property type="nucleotide sequence ID" value="XM_065797394.1"/>
</dbReference>
<protein>
    <submittedName>
        <fullName evidence="3">Uncharacterized protein LOC136080580</fullName>
    </submittedName>
</protein>
<dbReference type="PANTHER" id="PTHR43725">
    <property type="entry name" value="UDP-GLUCOSE 4-EPIMERASE"/>
    <property type="match status" value="1"/>
</dbReference>
<dbReference type="Proteomes" id="UP001652625">
    <property type="component" value="Chromosome 05"/>
</dbReference>
<dbReference type="PANTHER" id="PTHR43725:SF32">
    <property type="entry name" value="NAD-DEPENDENT EPIMERASE_DEHYDRATASE DOMAIN-CONTAINING PROTEIN"/>
    <property type="match status" value="1"/>
</dbReference>
<sequence length="384" mass="44840">MKKKIVFFVLMCFSFEFSLTSNILILGGNGMLGSATVHSLLKYPGQYNITIVNRGNWYWDTESTVKPFVKHFECTRGDGFREECAIIANIDSYDVVIDFSAYNPLDIEDILILLQGKFKRYIYISSDSVYEVCKHKDEKEYLIETDAVRPTDPVEREKLAEKDDYGHKKLQGEEVLEKFHKVLKYNFINLRLPDVIGPRDNTLRFWKYFMRVKLQKTLGPLSIPKHEQERQLSLVYNSDVADLIVSLLKPNLPVDVLNQAYNLAFREPISLKKMLFFIGKFVNKGDVFFNETDELIHYGIPSVTRGPIDITKAVNILNWNPSSIYSVLKETCQFYEDAEYNVDYKFSLDLVLDALDVRSERYRDFIEMHFEKLSPKKRRFANEL</sequence>
<feature type="domain" description="NAD-dependent epimerase/dehydratase" evidence="1">
    <location>
        <begin position="23"/>
        <end position="250"/>
    </location>
</feature>
<dbReference type="InterPro" id="IPR036291">
    <property type="entry name" value="NAD(P)-bd_dom_sf"/>
</dbReference>
<evidence type="ECO:0000313" key="2">
    <source>
        <dbReference type="Proteomes" id="UP001652625"/>
    </source>
</evidence>
<name>A0ABM4BW59_HYDVU</name>
<proteinExistence type="predicted"/>
<reference evidence="3" key="1">
    <citation type="submission" date="2025-08" db="UniProtKB">
        <authorList>
            <consortium name="RefSeq"/>
        </authorList>
    </citation>
    <scope>IDENTIFICATION</scope>
</reference>
<dbReference type="GeneID" id="136080580"/>